<dbReference type="AlphaFoldDB" id="A0AAD8HQ18"/>
<proteinExistence type="predicted"/>
<evidence type="ECO:0000256" key="1">
    <source>
        <dbReference type="ARBA" id="ARBA00023277"/>
    </source>
</evidence>
<protein>
    <submittedName>
        <fullName evidence="2">Uncharacterized protein</fullName>
    </submittedName>
</protein>
<dbReference type="EMBL" id="JAUIZM010000008">
    <property type="protein sequence ID" value="KAK1370105.1"/>
    <property type="molecule type" value="Genomic_DNA"/>
</dbReference>
<keyword evidence="1" id="KW-0119">Carbohydrate metabolism</keyword>
<dbReference type="Proteomes" id="UP001237642">
    <property type="component" value="Unassembled WGS sequence"/>
</dbReference>
<name>A0AAD8HQ18_9APIA</name>
<dbReference type="Pfam" id="PF05691">
    <property type="entry name" value="Raffinose_syn"/>
    <property type="match status" value="1"/>
</dbReference>
<organism evidence="2 3">
    <name type="scientific">Heracleum sosnowskyi</name>
    <dbReference type="NCBI Taxonomy" id="360622"/>
    <lineage>
        <taxon>Eukaryota</taxon>
        <taxon>Viridiplantae</taxon>
        <taxon>Streptophyta</taxon>
        <taxon>Embryophyta</taxon>
        <taxon>Tracheophyta</taxon>
        <taxon>Spermatophyta</taxon>
        <taxon>Magnoliopsida</taxon>
        <taxon>eudicotyledons</taxon>
        <taxon>Gunneridae</taxon>
        <taxon>Pentapetalae</taxon>
        <taxon>asterids</taxon>
        <taxon>campanulids</taxon>
        <taxon>Apiales</taxon>
        <taxon>Apiaceae</taxon>
        <taxon>Apioideae</taxon>
        <taxon>apioid superclade</taxon>
        <taxon>Tordylieae</taxon>
        <taxon>Tordyliinae</taxon>
        <taxon>Heracleum</taxon>
    </lineage>
</organism>
<gene>
    <name evidence="2" type="ORF">POM88_036197</name>
</gene>
<keyword evidence="3" id="KW-1185">Reference proteome</keyword>
<reference evidence="2" key="1">
    <citation type="submission" date="2023-02" db="EMBL/GenBank/DDBJ databases">
        <title>Genome of toxic invasive species Heracleum sosnowskyi carries increased number of genes despite the absence of recent whole-genome duplications.</title>
        <authorList>
            <person name="Schelkunov M."/>
            <person name="Shtratnikova V."/>
            <person name="Makarenko M."/>
            <person name="Klepikova A."/>
            <person name="Omelchenko D."/>
            <person name="Novikova G."/>
            <person name="Obukhova E."/>
            <person name="Bogdanov V."/>
            <person name="Penin A."/>
            <person name="Logacheva M."/>
        </authorList>
    </citation>
    <scope>NUCLEOTIDE SEQUENCE</scope>
    <source>
        <strain evidence="2">Hsosn_3</strain>
        <tissue evidence="2">Leaf</tissue>
    </source>
</reference>
<evidence type="ECO:0000313" key="3">
    <source>
        <dbReference type="Proteomes" id="UP001237642"/>
    </source>
</evidence>
<comment type="caution">
    <text evidence="2">The sequence shown here is derived from an EMBL/GenBank/DDBJ whole genome shotgun (WGS) entry which is preliminary data.</text>
</comment>
<sequence length="173" mass="18967">MPRGPIAVPPVSNFLNLGLFQGGAFVDTIGINVNQILGFPDAVVCNAGVVWLVHLDAFYHAASPPGIRDGLKSLREGGTLPRFDGRLVSIQENNEFRTPGNEAAGNLPSGRKDFILFWRLRRVMAKSRQVYVWHALMVMGYWGGLNPDVMGTKKYNPKLTMPVQSPGESCKEG</sequence>
<dbReference type="PANTHER" id="PTHR31268">
    <property type="match status" value="1"/>
</dbReference>
<evidence type="ECO:0000313" key="2">
    <source>
        <dbReference type="EMBL" id="KAK1370105.1"/>
    </source>
</evidence>
<accession>A0AAD8HQ18</accession>
<dbReference type="InterPro" id="IPR008811">
    <property type="entry name" value="Glycosyl_hydrolases_36"/>
</dbReference>
<reference evidence="2" key="2">
    <citation type="submission" date="2023-05" db="EMBL/GenBank/DDBJ databases">
        <authorList>
            <person name="Schelkunov M.I."/>
        </authorList>
    </citation>
    <scope>NUCLEOTIDE SEQUENCE</scope>
    <source>
        <strain evidence="2">Hsosn_3</strain>
        <tissue evidence="2">Leaf</tissue>
    </source>
</reference>
<dbReference type="PANTHER" id="PTHR31268:SF26">
    <property type="entry name" value="GALACTINOL--SUCROSE GALACTOSYLTRANSFERASE"/>
    <property type="match status" value="1"/>
</dbReference>